<gene>
    <name evidence="1" type="ORF">SI7747_07009441</name>
</gene>
<reference evidence="1 2" key="1">
    <citation type="submission" date="2019-12" db="EMBL/GenBank/DDBJ databases">
        <authorList>
            <person name="Scholz U."/>
            <person name="Mascher M."/>
            <person name="Fiebig A."/>
        </authorList>
    </citation>
    <scope>NUCLEOTIDE SEQUENCE</scope>
</reference>
<protein>
    <submittedName>
        <fullName evidence="1">Uncharacterized protein</fullName>
    </submittedName>
</protein>
<dbReference type="EMBL" id="CACRZD030000007">
    <property type="protein sequence ID" value="CAA6663056.1"/>
    <property type="molecule type" value="Genomic_DNA"/>
</dbReference>
<organism evidence="1">
    <name type="scientific">Spirodela intermedia</name>
    <name type="common">Intermediate duckweed</name>
    <dbReference type="NCBI Taxonomy" id="51605"/>
    <lineage>
        <taxon>Eukaryota</taxon>
        <taxon>Viridiplantae</taxon>
        <taxon>Streptophyta</taxon>
        <taxon>Embryophyta</taxon>
        <taxon>Tracheophyta</taxon>
        <taxon>Spermatophyta</taxon>
        <taxon>Magnoliopsida</taxon>
        <taxon>Liliopsida</taxon>
        <taxon>Araceae</taxon>
        <taxon>Lemnoideae</taxon>
        <taxon>Spirodela</taxon>
    </lineage>
</organism>
<keyword evidence="2" id="KW-1185">Reference proteome</keyword>
<dbReference type="Proteomes" id="UP001189122">
    <property type="component" value="Unassembled WGS sequence"/>
</dbReference>
<sequence>MVRNPDYLRDAFEGAVRSRVASWLGPWLREQPDAEIKLGFFDPLKLDPLIEGSTGLAFKQVRVAELSVRFSPWSRPNLRVSVTGFHVILVPRELTEESSHVVRYSNAESEDITVDSVDQEDAFLRQVLENALMAAPSGSWLKTSLTEGLLQRCQFQFYDTCFQVQFTGESKLCMLRSREISLEPRLLNETSVHKGTATMFFTSKKEMLNLFSGQTKYSRKGKELWRIAAQRISELSNHPRVSWRKVVGMVLLWSTYVRAYEFFLLLVGYPDENALKHSVMRVCCDLEFASSVQRQLKAVDELEKQLPVEAVGRARWIARKRARLCPGSSLSRSAVFFFSHVRDGIGRFIFLVLGNICIQLSPSLSIPLMENDLELETTPSFRVSQAETGSGSRTVLWIEPVHLLRPPVVSAVNEQSSTDVHGMILENCLRDVQSSWKMVSEEVAGNQMVQPFSFDGLLRCIAALGKLNIDLDYESTVSFIQLFGQILGSFQWMANASKPHFPPNSFTTTEEMQTNLEGQLQLCDSRLKTAMLKMMPLKNIQVGAMVSGCNVKISFHGFREQDPTYVWSSFSTDLNGIELSVWPASIAKLLEMYPGLGVKAPRGDFLWLKEPQVLDISEGCLDENFIAQGRISHNTYMSFSVAASFENLQDNQKSQAIGPISLNINASTCRHYLHSFYSSDNACSLSLSGTTGKTDVFLYLDELWTLFQVFGDAILTKSRNSVDFDYAIVSSSREYIRRLISERKDAMRGQTAIRSKDNILLLSTQFTINACFESDSVNVILNNSRKNHSTLTRTGGASSSTTLSHGQYLLNLPDISCEERKLKLLMNFSDIRSAVFKPEYDMDTFNDALMINHFCHRSRPLCEFYLPYIILNLSAGYGEDFLSLTSGNTAAGSTFNSTVPVGGEPFFPVGSKSSLVQSHGSAQRYPSTSISVPHFLADWTMKNLLADHLCSGLRVLTSSTGELHAIHFESQGGCFFLEMPTLVMFIQTVSAYFLYLTSLQTWATESSIKSNEQDEAIMVLDERVIGPRNHHGQENTRAIRPTLLSTSSKWWFFKFLDLNVSQFSLIFAVSDGSGGVQYLTVEVDLYLRFSSIERNLSLNLLNLNVFSMHLPNNSPSQRLTESLAPISEREITLDGGASRLPPMYHPSYILKDLSASIVVEKTTLNSNVPSLYFTSDWVGSGSVSGFNLTITLSEIQMLMNLIEPLSGISSAKSGKIFKRTVGLQTQGWTNDSNFTVPDGAIVAIQDLHQHLYFAIESVGVTNNVIGTLHYSLVGERALFRVWKGITVFFDIIACKEIGGEPLCLNYSPGSGFVEISKRDKGYALWKVVPYKAENYGDDDDVEFSSYCMSSRKAFYLVNHKNNSGVSFVDGFPEFVKNPGSPFKMKVLHELNRVCDAVERNFPRSHIVGPDDSNSQGQGSCDDESRYLEGASLLHISIKIERISITMFHEISDADDKFPLVRCCIGDVDIIGQILPSKFRLICTYFIAMDYFNAKMNSWRQMISPVDSCMFLHSRLTAKDSKDFQKGTPAHYYFRIKQMDISLTELSLDILLFIYGRLSVTGSYTLRSSIFCNCCKQVVGDDIKDHSKVLERY</sequence>
<name>A0A7I8IYH1_SPIIN</name>
<accession>A0A7I8IYH1</accession>
<dbReference type="EMBL" id="LR743594">
    <property type="protein sequence ID" value="CAA2623514.1"/>
    <property type="molecule type" value="Genomic_DNA"/>
</dbReference>
<proteinExistence type="predicted"/>
<evidence type="ECO:0000313" key="1">
    <source>
        <dbReference type="EMBL" id="CAA2623514.1"/>
    </source>
</evidence>
<evidence type="ECO:0000313" key="2">
    <source>
        <dbReference type="Proteomes" id="UP001189122"/>
    </source>
</evidence>